<keyword evidence="2" id="KW-1185">Reference proteome</keyword>
<comment type="caution">
    <text evidence="1">The sequence shown here is derived from an EMBL/GenBank/DDBJ whole genome shotgun (WGS) entry which is preliminary data.</text>
</comment>
<protein>
    <submittedName>
        <fullName evidence="1">Uncharacterized protein</fullName>
    </submittedName>
</protein>
<sequence length="84" mass="9798">MRMWSWYVKFGNIDVSTNDSKPCFKSNSNCLKSDGTSEIAESWTKNANLLYILHSRLTNMVAFNTKKLERIPFTQYARNTQINK</sequence>
<dbReference type="Proteomes" id="UP000092555">
    <property type="component" value="Unassembled WGS sequence"/>
</dbReference>
<dbReference type="GeneID" id="30026940"/>
<reference evidence="1 2" key="1">
    <citation type="submission" date="2016-05" db="EMBL/GenBank/DDBJ databases">
        <title>Comparative genomics of biotechnologically important yeasts.</title>
        <authorList>
            <consortium name="DOE Joint Genome Institute"/>
            <person name="Riley R."/>
            <person name="Haridas S."/>
            <person name="Wolfe K.H."/>
            <person name="Lopes M.R."/>
            <person name="Hittinger C.T."/>
            <person name="Goker M."/>
            <person name="Salamov A."/>
            <person name="Wisecaver J."/>
            <person name="Long T.M."/>
            <person name="Aerts A.L."/>
            <person name="Barry K."/>
            <person name="Choi C."/>
            <person name="Clum A."/>
            <person name="Coughlan A.Y."/>
            <person name="Deshpande S."/>
            <person name="Douglass A.P."/>
            <person name="Hanson S.J."/>
            <person name="Klenk H.-P."/>
            <person name="LaButti K."/>
            <person name="Lapidus A."/>
            <person name="Lindquist E."/>
            <person name="Lipzen A."/>
            <person name="Meier-kolthoff J.P."/>
            <person name="Ohm R.A."/>
            <person name="Otillar R.P."/>
            <person name="Pangilinan J."/>
            <person name="Peng Y."/>
            <person name="Rokas A."/>
            <person name="Rosa C.A."/>
            <person name="Scheuner C."/>
            <person name="Sibirny A.A."/>
            <person name="Slot J.C."/>
            <person name="Stielow J.B."/>
            <person name="Sun H."/>
            <person name="Kurtzman C.P."/>
            <person name="Blackwell M."/>
            <person name="Grigoriev I.V."/>
            <person name="Jeffries T.W."/>
        </authorList>
    </citation>
    <scope>NUCLEOTIDE SEQUENCE [LARGE SCALE GENOMIC DNA]</scope>
    <source>
        <strain evidence="1 2">NRRL YB-4993</strain>
    </source>
</reference>
<accession>A0A1A0HI21</accession>
<dbReference type="EMBL" id="LXTC01000001">
    <property type="protein sequence ID" value="OBA23809.1"/>
    <property type="molecule type" value="Genomic_DNA"/>
</dbReference>
<proteinExistence type="predicted"/>
<dbReference type="AlphaFoldDB" id="A0A1A0HI21"/>
<gene>
    <name evidence="1" type="ORF">METBIDRAFT_113431</name>
</gene>
<name>A0A1A0HI21_9ASCO</name>
<organism evidence="1 2">
    <name type="scientific">Metschnikowia bicuspidata var. bicuspidata NRRL YB-4993</name>
    <dbReference type="NCBI Taxonomy" id="869754"/>
    <lineage>
        <taxon>Eukaryota</taxon>
        <taxon>Fungi</taxon>
        <taxon>Dikarya</taxon>
        <taxon>Ascomycota</taxon>
        <taxon>Saccharomycotina</taxon>
        <taxon>Pichiomycetes</taxon>
        <taxon>Metschnikowiaceae</taxon>
        <taxon>Metschnikowia</taxon>
    </lineage>
</organism>
<evidence type="ECO:0000313" key="1">
    <source>
        <dbReference type="EMBL" id="OBA23809.1"/>
    </source>
</evidence>
<evidence type="ECO:0000313" key="2">
    <source>
        <dbReference type="Proteomes" id="UP000092555"/>
    </source>
</evidence>
<dbReference type="RefSeq" id="XP_018714290.1">
    <property type="nucleotide sequence ID" value="XM_018853964.1"/>
</dbReference>